<evidence type="ECO:0000313" key="3">
    <source>
        <dbReference type="EMBL" id="MBO0934182.1"/>
    </source>
</evidence>
<evidence type="ECO:0008006" key="5">
    <source>
        <dbReference type="Google" id="ProtNLM"/>
    </source>
</evidence>
<reference evidence="3 4" key="1">
    <citation type="submission" date="2021-03" db="EMBL/GenBank/DDBJ databases">
        <title>Fibrella sp. HMF5036 genome sequencing and assembly.</title>
        <authorList>
            <person name="Kang H."/>
            <person name="Kim H."/>
            <person name="Bae S."/>
            <person name="Joh K."/>
        </authorList>
    </citation>
    <scope>NUCLEOTIDE SEQUENCE [LARGE SCALE GENOMIC DNA]</scope>
    <source>
        <strain evidence="3 4">HMF5036</strain>
    </source>
</reference>
<dbReference type="SUPFAM" id="SSF56925">
    <property type="entry name" value="OMPA-like"/>
    <property type="match status" value="1"/>
</dbReference>
<gene>
    <name evidence="3" type="ORF">J2I48_24460</name>
</gene>
<name>A0A939G847_9BACT</name>
<feature type="signal peptide" evidence="2">
    <location>
        <begin position="1"/>
        <end position="20"/>
    </location>
</feature>
<evidence type="ECO:0000256" key="1">
    <source>
        <dbReference type="SAM" id="MobiDB-lite"/>
    </source>
</evidence>
<dbReference type="Proteomes" id="UP000664795">
    <property type="component" value="Unassembled WGS sequence"/>
</dbReference>
<proteinExistence type="predicted"/>
<organism evidence="3 4">
    <name type="scientific">Fibrella aquatilis</name>
    <dbReference type="NCBI Taxonomy" id="2817059"/>
    <lineage>
        <taxon>Bacteria</taxon>
        <taxon>Pseudomonadati</taxon>
        <taxon>Bacteroidota</taxon>
        <taxon>Cytophagia</taxon>
        <taxon>Cytophagales</taxon>
        <taxon>Spirosomataceae</taxon>
        <taxon>Fibrella</taxon>
    </lineage>
</organism>
<dbReference type="Gene3D" id="2.40.160.20">
    <property type="match status" value="1"/>
</dbReference>
<dbReference type="InterPro" id="IPR011250">
    <property type="entry name" value="OMP/PagP_B-barrel"/>
</dbReference>
<evidence type="ECO:0000313" key="4">
    <source>
        <dbReference type="Proteomes" id="UP000664795"/>
    </source>
</evidence>
<accession>A0A939G847</accession>
<dbReference type="AlphaFoldDB" id="A0A939G847"/>
<feature type="compositionally biased region" description="Low complexity" evidence="1">
    <location>
        <begin position="29"/>
        <end position="40"/>
    </location>
</feature>
<feature type="chain" id="PRO_5037667044" description="Outer membrane protein beta-barrel domain-containing protein" evidence="2">
    <location>
        <begin position="21"/>
        <end position="247"/>
    </location>
</feature>
<evidence type="ECO:0000256" key="2">
    <source>
        <dbReference type="SAM" id="SignalP"/>
    </source>
</evidence>
<keyword evidence="4" id="KW-1185">Reference proteome</keyword>
<keyword evidence="2" id="KW-0732">Signal</keyword>
<comment type="caution">
    <text evidence="3">The sequence shown here is derived from an EMBL/GenBank/DDBJ whole genome shotgun (WGS) entry which is preliminary data.</text>
</comment>
<feature type="region of interest" description="Disordered" evidence="1">
    <location>
        <begin position="22"/>
        <end position="47"/>
    </location>
</feature>
<dbReference type="EMBL" id="JAFMYU010000027">
    <property type="protein sequence ID" value="MBO0934182.1"/>
    <property type="molecule type" value="Genomic_DNA"/>
</dbReference>
<protein>
    <recommendedName>
        <fullName evidence="5">Outer membrane protein beta-barrel domain-containing protein</fullName>
    </recommendedName>
</protein>
<dbReference type="RefSeq" id="WP_207338143.1">
    <property type="nucleotide sequence ID" value="NZ_JAFMYU010000027.1"/>
</dbReference>
<sequence>MNKSILLAALLGLATLSAPAQDLPERGGATTTPPAVTKPTPGRDAYGQPTVNAYNLIRESTYNRYVTFNAALRYGVSLPMGTQRDYISQLSPANALLTMEWQFPQNFSLGLQTGHQYSQQQLPRQLTTFSSGETISAVQTRTLTLTPVMATAAYYFSDPAAPIRPYVQLAGGGAFVNYTNFYGTLADTDKKFAGAIAPTIGVKVFGKREKGLGGEIQAQYQNVFYKYNEINGARNLMLSAGLTYRWY</sequence>